<dbReference type="PANTHER" id="PTHR12963:SF4">
    <property type="entry name" value="ACTIVATING SIGNAL COINTEGRATOR 1"/>
    <property type="match status" value="1"/>
</dbReference>
<protein>
    <submittedName>
        <fullName evidence="2">DgyrCDS12081</fullName>
    </submittedName>
</protein>
<keyword evidence="3" id="KW-1185">Reference proteome</keyword>
<dbReference type="Pfam" id="PF04266">
    <property type="entry name" value="ASCH"/>
    <property type="match status" value="1"/>
</dbReference>
<feature type="domain" description="ASCH" evidence="1">
    <location>
        <begin position="244"/>
        <end position="345"/>
    </location>
</feature>
<evidence type="ECO:0000259" key="1">
    <source>
        <dbReference type="SMART" id="SM01022"/>
    </source>
</evidence>
<evidence type="ECO:0000313" key="2">
    <source>
        <dbReference type="EMBL" id="CAD5123771.1"/>
    </source>
</evidence>
<dbReference type="GO" id="GO:0008270">
    <property type="term" value="F:zinc ion binding"/>
    <property type="evidence" value="ECO:0007669"/>
    <property type="project" value="InterPro"/>
</dbReference>
<dbReference type="GO" id="GO:0005634">
    <property type="term" value="C:nucleus"/>
    <property type="evidence" value="ECO:0007669"/>
    <property type="project" value="InterPro"/>
</dbReference>
<organism evidence="2 3">
    <name type="scientific">Dimorphilus gyrociliatus</name>
    <dbReference type="NCBI Taxonomy" id="2664684"/>
    <lineage>
        <taxon>Eukaryota</taxon>
        <taxon>Metazoa</taxon>
        <taxon>Spiralia</taxon>
        <taxon>Lophotrochozoa</taxon>
        <taxon>Annelida</taxon>
        <taxon>Polychaeta</taxon>
        <taxon>Polychaeta incertae sedis</taxon>
        <taxon>Dinophilidae</taxon>
        <taxon>Dimorphilus</taxon>
    </lineage>
</organism>
<dbReference type="SMART" id="SM01022">
    <property type="entry name" value="ASCH"/>
    <property type="match status" value="1"/>
</dbReference>
<dbReference type="SUPFAM" id="SSF88697">
    <property type="entry name" value="PUA domain-like"/>
    <property type="match status" value="1"/>
</dbReference>
<dbReference type="InterPro" id="IPR039128">
    <property type="entry name" value="TRIP4-like"/>
</dbReference>
<dbReference type="InterPro" id="IPR056993">
    <property type="entry name" value="TRIP4_3rd_dom"/>
</dbReference>
<gene>
    <name evidence="2" type="ORF">DGYR_LOCUS11410</name>
</gene>
<dbReference type="GO" id="GO:0180022">
    <property type="term" value="C:RQC-trigger complex"/>
    <property type="evidence" value="ECO:0007669"/>
    <property type="project" value="InterPro"/>
</dbReference>
<proteinExistence type="predicted"/>
<dbReference type="InterPro" id="IPR015947">
    <property type="entry name" value="PUA-like_sf"/>
</dbReference>
<dbReference type="Pfam" id="PF23134">
    <property type="entry name" value="TRIP4_3rd"/>
    <property type="match status" value="1"/>
</dbReference>
<reference evidence="2 3" key="1">
    <citation type="submission" date="2020-08" db="EMBL/GenBank/DDBJ databases">
        <authorList>
            <person name="Hejnol A."/>
        </authorList>
    </citation>
    <scope>NUCLEOTIDE SEQUENCE [LARGE SCALE GENOMIC DNA]</scope>
</reference>
<comment type="caution">
    <text evidence="2">The sequence shown here is derived from an EMBL/GenBank/DDBJ whole genome shotgun (WGS) entry which is preliminary data.</text>
</comment>
<dbReference type="PANTHER" id="PTHR12963">
    <property type="entry name" value="THYROID RECEPTOR INTERACTING PROTEIN RELATED"/>
    <property type="match status" value="1"/>
</dbReference>
<dbReference type="OrthoDB" id="338816at2759"/>
<dbReference type="InterPro" id="IPR007374">
    <property type="entry name" value="ASCH_domain"/>
</dbReference>
<evidence type="ECO:0000313" key="3">
    <source>
        <dbReference type="Proteomes" id="UP000549394"/>
    </source>
</evidence>
<dbReference type="AlphaFoldDB" id="A0A7I8W8G8"/>
<accession>A0A7I8W8G8</accession>
<dbReference type="GO" id="GO:0072344">
    <property type="term" value="P:rescue of stalled ribosome"/>
    <property type="evidence" value="ECO:0007669"/>
    <property type="project" value="InterPro"/>
</dbReference>
<dbReference type="Gene3D" id="2.30.130.30">
    <property type="entry name" value="Hypothetical protein"/>
    <property type="match status" value="1"/>
</dbReference>
<dbReference type="Pfam" id="PF06221">
    <property type="entry name" value="zf-C2HC5"/>
    <property type="match status" value="1"/>
</dbReference>
<dbReference type="FunFam" id="2.30.130.30:FF:000006">
    <property type="entry name" value="Putative_zinc_finger_motif_-_C2HC5-type /ASCH_domain_containing_protein_-_putative"/>
    <property type="match status" value="1"/>
</dbReference>
<dbReference type="CDD" id="cd06554">
    <property type="entry name" value="ASCH_ASC-1_like"/>
    <property type="match status" value="1"/>
</dbReference>
<sequence length="361" mass="41227">MSGKFKPLFNKEGKEKTVAQLPGRHPCECQASKHDLINNCVSCGRIVCSQEGSGPCFHCSELVCTKSEEEILRRDSKKSMKLRQNLMGKTVENSKEKAAIEHKNKLLEFDETCAKRTRVIDDESDYFSTGVGTWLTKKERDAVIKQETTLRDKRFASRRDRKIQLDFCGRQENDLPESMYDEVIHQESKEIAPKALTYGRQRAPKFLKENSSEIVGSVCKEHEISKSRIQYDEQLETMDNGMCLSMHQPWASLLIKGIKKTEGRTWYSSHRGRLWIASTSKQPTRENIDSLESYYRETSGESEFPSSYPTSSLLGCVDVIDVIQPNTEGSSPYEFVCINPQELPLKFTMKGQHKISVIEQS</sequence>
<name>A0A7I8W8G8_9ANNE</name>
<dbReference type="EMBL" id="CAJFCJ010000019">
    <property type="protein sequence ID" value="CAD5123771.1"/>
    <property type="molecule type" value="Genomic_DNA"/>
</dbReference>
<dbReference type="Proteomes" id="UP000549394">
    <property type="component" value="Unassembled WGS sequence"/>
</dbReference>
<dbReference type="InterPro" id="IPR009349">
    <property type="entry name" value="TRIP4/RQT4_C2HC5_Znf"/>
</dbReference>